<dbReference type="Gene3D" id="2.60.260.40">
    <property type="entry name" value="q5lls5 like domains"/>
    <property type="match status" value="1"/>
</dbReference>
<dbReference type="PANTHER" id="PTHR13156">
    <property type="entry name" value="NADH-UBIQUINONE OXIDOREDUCTASE 13 KD-A SUBUNIT"/>
    <property type="match status" value="1"/>
</dbReference>
<dbReference type="GO" id="GO:0005739">
    <property type="term" value="C:mitochondrion"/>
    <property type="evidence" value="ECO:0007669"/>
    <property type="project" value="GOC"/>
</dbReference>
<dbReference type="KEGG" id="osn:115224438"/>
<dbReference type="PANTHER" id="PTHR13156:SF0">
    <property type="entry name" value="NADH DEHYDROGENASE [UBIQUINONE] IRON-SULFUR PROTEIN 6, MITOCHONDRIAL"/>
    <property type="match status" value="1"/>
</dbReference>
<gene>
    <name evidence="2" type="primary">LOC115224438</name>
</gene>
<dbReference type="AlphaFoldDB" id="A0A6P7TMH6"/>
<dbReference type="RefSeq" id="XP_029651200.1">
    <property type="nucleotide sequence ID" value="XM_029795340.2"/>
</dbReference>
<keyword evidence="1" id="KW-1185">Reference proteome</keyword>
<evidence type="ECO:0000313" key="1">
    <source>
        <dbReference type="Proteomes" id="UP000515154"/>
    </source>
</evidence>
<reference evidence="2" key="1">
    <citation type="submission" date="2025-08" db="UniProtKB">
        <authorList>
            <consortium name="RefSeq"/>
        </authorList>
    </citation>
    <scope>IDENTIFICATION</scope>
</reference>
<dbReference type="Proteomes" id="UP000515154">
    <property type="component" value="Linkage group LG25"/>
</dbReference>
<accession>A0A6P7TMH6</accession>
<name>A0A6P7TMH6_9MOLL</name>
<proteinExistence type="predicted"/>
<sequence>MAAFRRPLTTLALSQAIHKPFITPQAPCSMLARTCNPGTVEKVTHTGQKYSADDYRRVRFIGKEKLVNPHFAIDLVADDPVVVVDAKSIWSSGGGALGHPRVFINLNKPQIAICGYSGRRFIQKKFYNEAEHGPSITYEEYVANAGK</sequence>
<organism evidence="1 2">
    <name type="scientific">Octopus sinensis</name>
    <name type="common">East Asian common octopus</name>
    <dbReference type="NCBI Taxonomy" id="2607531"/>
    <lineage>
        <taxon>Eukaryota</taxon>
        <taxon>Metazoa</taxon>
        <taxon>Spiralia</taxon>
        <taxon>Lophotrochozoa</taxon>
        <taxon>Mollusca</taxon>
        <taxon>Cephalopoda</taxon>
        <taxon>Coleoidea</taxon>
        <taxon>Octopodiformes</taxon>
        <taxon>Octopoda</taxon>
        <taxon>Incirrata</taxon>
        <taxon>Octopodidae</taxon>
        <taxon>Octopus</taxon>
    </lineage>
</organism>
<dbReference type="InterPro" id="IPR019401">
    <property type="entry name" value="Znf_CHCC"/>
</dbReference>
<evidence type="ECO:0000313" key="2">
    <source>
        <dbReference type="RefSeq" id="XP_029651200.1"/>
    </source>
</evidence>
<dbReference type="Pfam" id="PF10276">
    <property type="entry name" value="zf-CHCC"/>
    <property type="match status" value="1"/>
</dbReference>
<protein>
    <submittedName>
        <fullName evidence="2">NADH dehydrogenase [ubiquinone] iron-sulfur protein 6, mitochondrial</fullName>
    </submittedName>
</protein>
<dbReference type="GO" id="GO:0006120">
    <property type="term" value="P:mitochondrial electron transport, NADH to ubiquinone"/>
    <property type="evidence" value="ECO:0007669"/>
    <property type="project" value="TreeGrafter"/>
</dbReference>